<dbReference type="SUPFAM" id="SSF52540">
    <property type="entry name" value="P-loop containing nucleoside triphosphate hydrolases"/>
    <property type="match status" value="1"/>
</dbReference>
<gene>
    <name evidence="1" type="ORF">FB389_1422</name>
</gene>
<dbReference type="EMBL" id="VFNV01000001">
    <property type="protein sequence ID" value="TQK76732.1"/>
    <property type="molecule type" value="Genomic_DNA"/>
</dbReference>
<organism evidence="1 2">
    <name type="scientific">Rarobacter incanus</name>
    <dbReference type="NCBI Taxonomy" id="153494"/>
    <lineage>
        <taxon>Bacteria</taxon>
        <taxon>Bacillati</taxon>
        <taxon>Actinomycetota</taxon>
        <taxon>Actinomycetes</taxon>
        <taxon>Micrococcales</taxon>
        <taxon>Rarobacteraceae</taxon>
        <taxon>Rarobacter</taxon>
    </lineage>
</organism>
<sequence>MRAPHTITMTQLAELASREPHPLVAIDGRSGAGKTVAAAHLGAALRLPVVHLDDFVPGWDGLRQGVEAVRHGIALPAARGQRAGCESWDWNAGGAGPFVRIDAAAGLIIEGCGAAAAVRGLTDLAVWIAAPTKVRMARLEGRSDWDAYAPHAAMWALQESALVKEFGWPRRKLVL</sequence>
<dbReference type="Proteomes" id="UP000316181">
    <property type="component" value="Unassembled WGS sequence"/>
</dbReference>
<name>A0A542SQ64_9MICO</name>
<accession>A0A542SQ64</accession>
<evidence type="ECO:0008006" key="3">
    <source>
        <dbReference type="Google" id="ProtNLM"/>
    </source>
</evidence>
<keyword evidence="2" id="KW-1185">Reference proteome</keyword>
<dbReference type="AlphaFoldDB" id="A0A542SQ64"/>
<dbReference type="Gene3D" id="3.40.50.300">
    <property type="entry name" value="P-loop containing nucleotide triphosphate hydrolases"/>
    <property type="match status" value="1"/>
</dbReference>
<reference evidence="1 2" key="1">
    <citation type="submission" date="2019-06" db="EMBL/GenBank/DDBJ databases">
        <title>Sequencing the genomes of 1000 actinobacteria strains.</title>
        <authorList>
            <person name="Klenk H.-P."/>
        </authorList>
    </citation>
    <scope>NUCLEOTIDE SEQUENCE [LARGE SCALE GENOMIC DNA]</scope>
    <source>
        <strain evidence="1 2">DSM 10596</strain>
    </source>
</reference>
<evidence type="ECO:0000313" key="1">
    <source>
        <dbReference type="EMBL" id="TQK76732.1"/>
    </source>
</evidence>
<evidence type="ECO:0000313" key="2">
    <source>
        <dbReference type="Proteomes" id="UP000316181"/>
    </source>
</evidence>
<proteinExistence type="predicted"/>
<comment type="caution">
    <text evidence="1">The sequence shown here is derived from an EMBL/GenBank/DDBJ whole genome shotgun (WGS) entry which is preliminary data.</text>
</comment>
<protein>
    <recommendedName>
        <fullName evidence="3">Uridine kinase</fullName>
    </recommendedName>
</protein>
<dbReference type="InterPro" id="IPR027417">
    <property type="entry name" value="P-loop_NTPase"/>
</dbReference>